<dbReference type="PANTHER" id="PTHR30480:SF16">
    <property type="entry name" value="GLYCOSIDE HYDROLASE FAMILY 3 DOMAIN PROTEIN"/>
    <property type="match status" value="1"/>
</dbReference>
<dbReference type="NCBIfam" id="NF003740">
    <property type="entry name" value="PRK05337.1"/>
    <property type="match status" value="1"/>
</dbReference>
<dbReference type="RefSeq" id="WP_307481983.1">
    <property type="nucleotide sequence ID" value="NZ_JAUSUF010000001.1"/>
</dbReference>
<dbReference type="Pfam" id="PF00933">
    <property type="entry name" value="Glyco_hydro_3"/>
    <property type="match status" value="1"/>
</dbReference>
<dbReference type="EC" id="3.2.1.52" evidence="6"/>
<dbReference type="EMBL" id="JAUSUF010000001">
    <property type="protein sequence ID" value="MDQ0148255.1"/>
    <property type="molecule type" value="Genomic_DNA"/>
</dbReference>
<dbReference type="PANTHER" id="PTHR30480">
    <property type="entry name" value="BETA-HEXOSAMINIDASE-RELATED"/>
    <property type="match status" value="1"/>
</dbReference>
<keyword evidence="3 6" id="KW-0326">Glycosidase</keyword>
<dbReference type="InterPro" id="IPR019800">
    <property type="entry name" value="Glyco_hydro_3_AS"/>
</dbReference>
<dbReference type="InterPro" id="IPR036962">
    <property type="entry name" value="Glyco_hydro_3_N_sf"/>
</dbReference>
<evidence type="ECO:0000256" key="2">
    <source>
        <dbReference type="ARBA" id="ARBA00022801"/>
    </source>
</evidence>
<comment type="caution">
    <text evidence="6">The sequence shown here is derived from an EMBL/GenBank/DDBJ whole genome shotgun (WGS) entry which is preliminary data.</text>
</comment>
<dbReference type="GO" id="GO:0004563">
    <property type="term" value="F:beta-N-acetylhexosaminidase activity"/>
    <property type="evidence" value="ECO:0007669"/>
    <property type="project" value="UniProtKB-EC"/>
</dbReference>
<dbReference type="Proteomes" id="UP001228504">
    <property type="component" value="Unassembled WGS sequence"/>
</dbReference>
<evidence type="ECO:0000256" key="1">
    <source>
        <dbReference type="ARBA" id="ARBA00005336"/>
    </source>
</evidence>
<name>A0ABT9UNN2_9FIRM</name>
<evidence type="ECO:0000256" key="3">
    <source>
        <dbReference type="ARBA" id="ARBA00023295"/>
    </source>
</evidence>
<evidence type="ECO:0000256" key="4">
    <source>
        <dbReference type="SAM" id="Phobius"/>
    </source>
</evidence>
<accession>A0ABT9UNN2</accession>
<keyword evidence="4" id="KW-1133">Transmembrane helix</keyword>
<dbReference type="InterPro" id="IPR017853">
    <property type="entry name" value="GH"/>
</dbReference>
<keyword evidence="4" id="KW-0812">Transmembrane</keyword>
<dbReference type="PROSITE" id="PS00775">
    <property type="entry name" value="GLYCOSYL_HYDROL_F3"/>
    <property type="match status" value="1"/>
</dbReference>
<dbReference type="SUPFAM" id="SSF51445">
    <property type="entry name" value="(Trans)glycosidases"/>
    <property type="match status" value="1"/>
</dbReference>
<keyword evidence="4" id="KW-0472">Membrane</keyword>
<keyword evidence="7" id="KW-1185">Reference proteome</keyword>
<dbReference type="InterPro" id="IPR050226">
    <property type="entry name" value="NagZ_Beta-hexosaminidase"/>
</dbReference>
<organism evidence="6 7">
    <name type="scientific">Eubacterium multiforme</name>
    <dbReference type="NCBI Taxonomy" id="83339"/>
    <lineage>
        <taxon>Bacteria</taxon>
        <taxon>Bacillati</taxon>
        <taxon>Bacillota</taxon>
        <taxon>Clostridia</taxon>
        <taxon>Eubacteriales</taxon>
        <taxon>Eubacteriaceae</taxon>
        <taxon>Eubacterium</taxon>
    </lineage>
</organism>
<proteinExistence type="inferred from homology"/>
<evidence type="ECO:0000313" key="7">
    <source>
        <dbReference type="Proteomes" id="UP001228504"/>
    </source>
</evidence>
<keyword evidence="2 6" id="KW-0378">Hydrolase</keyword>
<dbReference type="Gene3D" id="3.20.20.300">
    <property type="entry name" value="Glycoside hydrolase, family 3, N-terminal domain"/>
    <property type="match status" value="1"/>
</dbReference>
<comment type="similarity">
    <text evidence="1">Belongs to the glycosyl hydrolase 3 family.</text>
</comment>
<dbReference type="InterPro" id="IPR001764">
    <property type="entry name" value="Glyco_hydro_3_N"/>
</dbReference>
<protein>
    <submittedName>
        <fullName evidence="6">Beta-N-acetylhexosaminidase</fullName>
        <ecNumber evidence="6">3.2.1.52</ecNumber>
    </submittedName>
</protein>
<reference evidence="6 7" key="1">
    <citation type="submission" date="2023-07" db="EMBL/GenBank/DDBJ databases">
        <title>Genomic Encyclopedia of Type Strains, Phase IV (KMG-IV): sequencing the most valuable type-strain genomes for metagenomic binning, comparative biology and taxonomic classification.</title>
        <authorList>
            <person name="Goeker M."/>
        </authorList>
    </citation>
    <scope>NUCLEOTIDE SEQUENCE [LARGE SCALE GENOMIC DNA]</scope>
    <source>
        <strain evidence="6 7">DSM 20694</strain>
    </source>
</reference>
<feature type="domain" description="Glycoside hydrolase family 3 N-terminal" evidence="5">
    <location>
        <begin position="50"/>
        <end position="371"/>
    </location>
</feature>
<feature type="transmembrane region" description="Helical" evidence="4">
    <location>
        <begin position="6"/>
        <end position="23"/>
    </location>
</feature>
<evidence type="ECO:0000259" key="5">
    <source>
        <dbReference type="Pfam" id="PF00933"/>
    </source>
</evidence>
<sequence length="403" mass="45138">MRKLYVFLLSIFVIIFLSIIVFTSKNNGLQYIKTTTKEDSIKNLINNMNLDEKIGQLIISGFYGYKVDKSLENLIKNNNLGGVILFERNIKDSKQLLELTNSLKEINKTNISPLFISTDEEGSIVTRMPKEIKSLPSNYDIGKINNENFSYNIGKILGKELGSFGFNMDYAPVLDINSNPNNPVIGNRSFGNNKEIVSRLGVKTMKGIQSSNVISVIKHFPGHGDTSVDSHLALPIINHDLNRLNNLELVPFKYAIKNGADAIMVSHILLNKLDKNNPATLSKNIITNLLREKLNFNGVVITDDMTMGAIVNNYNIGDAAVKAINAGSDIILVCHKYENVNIVINAIKNAVKNDIISEKRIDESLYRILSLKRKYKLNNNKIDSVDIKGINKSIDNLLNSYKY</sequence>
<gene>
    <name evidence="6" type="ORF">J2S18_000172</name>
</gene>
<evidence type="ECO:0000313" key="6">
    <source>
        <dbReference type="EMBL" id="MDQ0148255.1"/>
    </source>
</evidence>